<evidence type="ECO:0000259" key="1">
    <source>
        <dbReference type="Pfam" id="PF04443"/>
    </source>
</evidence>
<accession>A0A367ZMX5</accession>
<evidence type="ECO:0000313" key="3">
    <source>
        <dbReference type="Proteomes" id="UP000252355"/>
    </source>
</evidence>
<dbReference type="AlphaFoldDB" id="A0A367ZMX5"/>
<gene>
    <name evidence="2" type="ORF">OZSIB_0016</name>
</gene>
<comment type="caution">
    <text evidence="2">The sequence shown here is derived from an EMBL/GenBank/DDBJ whole genome shotgun (WGS) entry which is preliminary data.</text>
</comment>
<proteinExistence type="predicted"/>
<reference evidence="2 3" key="1">
    <citation type="submission" date="2018-05" db="EMBL/GenBank/DDBJ databases">
        <title>A metagenomic window into the 2 km-deep terrestrial subsurface aquifer revealed taxonomically and functionally diverse microbial community comprising novel uncultured bacterial lineages.</title>
        <authorList>
            <person name="Kadnikov V.V."/>
            <person name="Mardanov A.V."/>
            <person name="Beletsky A.V."/>
            <person name="Banks D."/>
            <person name="Pimenov N.V."/>
            <person name="Frank Y.A."/>
            <person name="Karnachuk O.V."/>
            <person name="Ravin N.V."/>
        </authorList>
    </citation>
    <scope>NUCLEOTIDE SEQUENCE [LARGE SCALE GENOMIC DNA]</scope>
    <source>
        <strain evidence="2">BY5</strain>
    </source>
</reference>
<organism evidence="2 3">
    <name type="scientific">Candidatus Ozemobacter sibiricus</name>
    <dbReference type="NCBI Taxonomy" id="2268124"/>
    <lineage>
        <taxon>Bacteria</taxon>
        <taxon>Candidatus Ozemobacteria</taxon>
        <taxon>Candidatus Ozemobacterales</taxon>
        <taxon>Candidatus Ozemobacteraceae</taxon>
        <taxon>Candidatus Ozemobacter</taxon>
    </lineage>
</organism>
<dbReference type="GO" id="GO:0047474">
    <property type="term" value="F:long-chain fatty acid--protein ligase activity"/>
    <property type="evidence" value="ECO:0007669"/>
    <property type="project" value="InterPro"/>
</dbReference>
<feature type="domain" description="Acyl-protein synthetase LuxE" evidence="1">
    <location>
        <begin position="27"/>
        <end position="369"/>
    </location>
</feature>
<evidence type="ECO:0000313" key="2">
    <source>
        <dbReference type="EMBL" id="RCK79376.1"/>
    </source>
</evidence>
<dbReference type="EMBL" id="QOQW01000013">
    <property type="protein sequence ID" value="RCK79376.1"/>
    <property type="molecule type" value="Genomic_DNA"/>
</dbReference>
<dbReference type="SUPFAM" id="SSF56801">
    <property type="entry name" value="Acetyl-CoA synthetase-like"/>
    <property type="match status" value="1"/>
</dbReference>
<dbReference type="Proteomes" id="UP000252355">
    <property type="component" value="Unassembled WGS sequence"/>
</dbReference>
<sequence length="375" mass="42344">MAERNVFQACGRLFALADAFDHTPATARLFDEAMAEALRWHWERCPDYRRFLERHGVTAERLPERPEEIPPVFVTIFKEHRLISIPEHQIDIELTSSGTGGQRSAIVLDRRSRRRILQIVDHIFGSLGLIDREETANYLCFTYDPRVARNVGTAFSDKILTGLTKRRRVFYAIRWNSAKGEFEFDLAATVAQVRRFARRPEPLRILGFPAHLWQVCDALEQAGERLALGPRSFVITGGGWKVHKDREVTKEVFRERVCRVLGMPEANLRDTYGMVEHGIPYVDCEHGRLHVPIYARVRAVDPETLAPLPAGSRGLLHLMTPYLSSYPSISLLSTDLAVVESGCPCGRPGDTLRILGRAGLAKHKGCAITALELLK</sequence>
<name>A0A367ZMX5_9BACT</name>
<dbReference type="Pfam" id="PF04443">
    <property type="entry name" value="LuxE"/>
    <property type="match status" value="1"/>
</dbReference>
<dbReference type="Gene3D" id="3.40.50.12780">
    <property type="entry name" value="N-terminal domain of ligase-like"/>
    <property type="match status" value="1"/>
</dbReference>
<protein>
    <submittedName>
        <fullName evidence="2">Acyl-protein synthase</fullName>
    </submittedName>
</protein>
<dbReference type="InterPro" id="IPR042099">
    <property type="entry name" value="ANL_N_sf"/>
</dbReference>
<dbReference type="InterPro" id="IPR007534">
    <property type="entry name" value="LuxE"/>
</dbReference>
<dbReference type="GO" id="GO:0008218">
    <property type="term" value="P:bioluminescence"/>
    <property type="evidence" value="ECO:0007669"/>
    <property type="project" value="InterPro"/>
</dbReference>